<proteinExistence type="predicted"/>
<accession>A0A366AZP4</accession>
<sequence length="147" mass="17077">MDNNEIVPSKIHLNNIRWEKENTFLVSEKLEKKPTYDINIAHNMMHNLEKEVVKIRLFLDVSAVIDEKTINQGGNYEVDFFFKIEDLKDHYQINNEKPLFSGVFVCTLLGISYSTLRGMVFTLWKDTFLSSIILPVIAVPDLLKSKK</sequence>
<keyword evidence="1" id="KW-0812">Transmembrane</keyword>
<gene>
    <name evidence="2" type="ORF">DR980_09455</name>
</gene>
<dbReference type="OrthoDB" id="1348257at2"/>
<evidence type="ECO:0008006" key="4">
    <source>
        <dbReference type="Google" id="ProtNLM"/>
    </source>
</evidence>
<protein>
    <recommendedName>
        <fullName evidence="4">Preprotein translocase subunit SecB</fullName>
    </recommendedName>
</protein>
<name>A0A366AZP4_9FLAO</name>
<evidence type="ECO:0000313" key="2">
    <source>
        <dbReference type="EMBL" id="RBN50330.1"/>
    </source>
</evidence>
<dbReference type="Proteomes" id="UP000253676">
    <property type="component" value="Unassembled WGS sequence"/>
</dbReference>
<reference evidence="2 3" key="1">
    <citation type="submission" date="2018-07" db="EMBL/GenBank/DDBJ databases">
        <title>Complete genome sequence of Flavobacterium psychrolimnae LMG 22018.</title>
        <authorList>
            <person name="Kim D.-U."/>
        </authorList>
    </citation>
    <scope>NUCLEOTIDE SEQUENCE [LARGE SCALE GENOMIC DNA]</scope>
    <source>
        <strain evidence="2 3">LMG 22018</strain>
    </source>
</reference>
<comment type="caution">
    <text evidence="2">The sequence shown here is derived from an EMBL/GenBank/DDBJ whole genome shotgun (WGS) entry which is preliminary data.</text>
</comment>
<evidence type="ECO:0000256" key="1">
    <source>
        <dbReference type="SAM" id="Phobius"/>
    </source>
</evidence>
<evidence type="ECO:0000313" key="3">
    <source>
        <dbReference type="Proteomes" id="UP000253676"/>
    </source>
</evidence>
<keyword evidence="1" id="KW-1133">Transmembrane helix</keyword>
<dbReference type="AlphaFoldDB" id="A0A366AZP4"/>
<organism evidence="2 3">
    <name type="scientific">Flavobacterium psychrolimnae</name>
    <dbReference type="NCBI Taxonomy" id="249351"/>
    <lineage>
        <taxon>Bacteria</taxon>
        <taxon>Pseudomonadati</taxon>
        <taxon>Bacteroidota</taxon>
        <taxon>Flavobacteriia</taxon>
        <taxon>Flavobacteriales</taxon>
        <taxon>Flavobacteriaceae</taxon>
        <taxon>Flavobacterium</taxon>
    </lineage>
</organism>
<dbReference type="EMBL" id="QNUX01000007">
    <property type="protein sequence ID" value="RBN50330.1"/>
    <property type="molecule type" value="Genomic_DNA"/>
</dbReference>
<feature type="transmembrane region" description="Helical" evidence="1">
    <location>
        <begin position="98"/>
        <end position="116"/>
    </location>
</feature>
<keyword evidence="1" id="KW-0472">Membrane</keyword>
<keyword evidence="3" id="KW-1185">Reference proteome</keyword>
<dbReference type="RefSeq" id="WP_113635419.1">
    <property type="nucleotide sequence ID" value="NZ_QNUX01000007.1"/>
</dbReference>